<organism evidence="6 7">
    <name type="scientific">Camellia sinensis</name>
    <name type="common">Tea plant</name>
    <name type="synonym">Thea sinensis</name>
    <dbReference type="NCBI Taxonomy" id="4442"/>
    <lineage>
        <taxon>Eukaryota</taxon>
        <taxon>Viridiplantae</taxon>
        <taxon>Streptophyta</taxon>
        <taxon>Embryophyta</taxon>
        <taxon>Tracheophyta</taxon>
        <taxon>Spermatophyta</taxon>
        <taxon>Magnoliopsida</taxon>
        <taxon>eudicotyledons</taxon>
        <taxon>Gunneridae</taxon>
        <taxon>Pentapetalae</taxon>
        <taxon>asterids</taxon>
        <taxon>Ericales</taxon>
        <taxon>Theaceae</taxon>
        <taxon>Camellia</taxon>
    </lineage>
</organism>
<feature type="signal peptide" evidence="5">
    <location>
        <begin position="1"/>
        <end position="25"/>
    </location>
</feature>
<sequence>MKMKMKMMEMEINLLILVLTLLSRSIHSPLLANGSDSIVGLKYPAVFNFGDSNSDTGELFAGLGVRLGLPFGSTYFHKPSSRMCDGRLVLDFLMEAMGLPFLNPYLNAIGAPSFRNGCNFGASGCTVLPATAQSVCPFSFGIQVAQFLRLKAEVLQLQLETKELDQYLPPEDFFNEGLYMFDIGQNDFSIDLDSMSLHQVLALIQTILAEFEAGIKKLYDEGARNFWVHNIGPVGCIAQIIAYYGTDPPKLDEHGCVSSHNQAAIIFNLQLHELCRKLQSQYTEANITYTDIFTIKFDLIVNYSRYGFKQPIMACCGYGGPPLNYDSQILCGQTRFFNGSSVTAQACNDSTEYPWRRESSSSVFLLHASTFSRPFSPWNHPVFNFGDSNSDTGEISAGLGVHLSLPYGCTYFHKSSSRMCDGRLVIDFLMDAMGLPFLNPYLNAIGAPSFRNGCNFAASGCTVSQFLQFKAEVLRLQSETKELDKYLPPEDYFNKGLYMFDIGQNDLRVDYDSMPLDQVLAFIQTILAEFEAGIKKLYEEGARNIWVHNTGPHGCLAQIIAKYGTDPSKLDEHGCLSSHNQAAKIFNLQLHERCKKLQSQYSEANITYTDIFAIKFDLIVNCSWYGFKQPIMACCGYGGPPLNNDIMCSQTKVLNGRSVTAKACSNSAEYVSWDGVHLTEAANRYISTQILSGKFSDPPFSSKMPSLLNLENVRRGEDLTSNAVVNIYIYIYI</sequence>
<reference evidence="6 7" key="2">
    <citation type="submission" date="2020-07" db="EMBL/GenBank/DDBJ databases">
        <title>Genome assembly of wild tea tree DASZ reveals pedigree and selection history of tea varieties.</title>
        <authorList>
            <person name="Zhang W."/>
        </authorList>
    </citation>
    <scope>NUCLEOTIDE SEQUENCE [LARGE SCALE GENOMIC DNA]</scope>
    <source>
        <strain evidence="7">cv. G240</strain>
        <tissue evidence="6">Leaf</tissue>
    </source>
</reference>
<dbReference type="AlphaFoldDB" id="A0A7J7H2H9"/>
<dbReference type="Pfam" id="PF00657">
    <property type="entry name" value="Lipase_GDSL"/>
    <property type="match status" value="2"/>
</dbReference>
<evidence type="ECO:0000256" key="1">
    <source>
        <dbReference type="ARBA" id="ARBA00008668"/>
    </source>
</evidence>
<evidence type="ECO:0008006" key="8">
    <source>
        <dbReference type="Google" id="ProtNLM"/>
    </source>
</evidence>
<evidence type="ECO:0000256" key="4">
    <source>
        <dbReference type="ARBA" id="ARBA00023180"/>
    </source>
</evidence>
<dbReference type="InterPro" id="IPR036514">
    <property type="entry name" value="SGNH_hydro_sf"/>
</dbReference>
<dbReference type="EMBL" id="JACBKZ010000007">
    <property type="protein sequence ID" value="KAF5946024.1"/>
    <property type="molecule type" value="Genomic_DNA"/>
</dbReference>
<comment type="caution">
    <text evidence="6">The sequence shown here is derived from an EMBL/GenBank/DDBJ whole genome shotgun (WGS) entry which is preliminary data.</text>
</comment>
<dbReference type="GO" id="GO:0016788">
    <property type="term" value="F:hydrolase activity, acting on ester bonds"/>
    <property type="evidence" value="ECO:0007669"/>
    <property type="project" value="InterPro"/>
</dbReference>
<dbReference type="InterPro" id="IPR035669">
    <property type="entry name" value="SGNH_plant_lipase-like"/>
</dbReference>
<evidence type="ECO:0000256" key="5">
    <source>
        <dbReference type="SAM" id="SignalP"/>
    </source>
</evidence>
<reference evidence="7" key="1">
    <citation type="journal article" date="2020" name="Nat. Commun.">
        <title>Genome assembly of wild tea tree DASZ reveals pedigree and selection history of tea varieties.</title>
        <authorList>
            <person name="Zhang W."/>
            <person name="Zhang Y."/>
            <person name="Qiu H."/>
            <person name="Guo Y."/>
            <person name="Wan H."/>
            <person name="Zhang X."/>
            <person name="Scossa F."/>
            <person name="Alseekh S."/>
            <person name="Zhang Q."/>
            <person name="Wang P."/>
            <person name="Xu L."/>
            <person name="Schmidt M.H."/>
            <person name="Jia X."/>
            <person name="Li D."/>
            <person name="Zhu A."/>
            <person name="Guo F."/>
            <person name="Chen W."/>
            <person name="Ni D."/>
            <person name="Usadel B."/>
            <person name="Fernie A.R."/>
            <person name="Wen W."/>
        </authorList>
    </citation>
    <scope>NUCLEOTIDE SEQUENCE [LARGE SCALE GENOMIC DNA]</scope>
    <source>
        <strain evidence="7">cv. G240</strain>
    </source>
</reference>
<evidence type="ECO:0000256" key="3">
    <source>
        <dbReference type="ARBA" id="ARBA00022801"/>
    </source>
</evidence>
<protein>
    <recommendedName>
        <fullName evidence="8">GDSL esterase/lipase</fullName>
    </recommendedName>
</protein>
<dbReference type="PANTHER" id="PTHR22835">
    <property type="entry name" value="ZINC FINGER FYVE DOMAIN CONTAINING PROTEIN"/>
    <property type="match status" value="1"/>
</dbReference>
<keyword evidence="3" id="KW-0378">Hydrolase</keyword>
<dbReference type="PANTHER" id="PTHR22835:SF536">
    <property type="entry name" value="OS05G0401000 PROTEIN"/>
    <property type="match status" value="1"/>
</dbReference>
<dbReference type="Gene3D" id="3.40.50.1110">
    <property type="entry name" value="SGNH hydrolase"/>
    <property type="match status" value="2"/>
</dbReference>
<proteinExistence type="inferred from homology"/>
<dbReference type="InterPro" id="IPR001087">
    <property type="entry name" value="GDSL"/>
</dbReference>
<dbReference type="CDD" id="cd01837">
    <property type="entry name" value="SGNH_plant_lipase_like"/>
    <property type="match status" value="2"/>
</dbReference>
<evidence type="ECO:0000313" key="6">
    <source>
        <dbReference type="EMBL" id="KAF5946024.1"/>
    </source>
</evidence>
<accession>A0A7J7H2H9</accession>
<gene>
    <name evidence="6" type="ORF">HYC85_016252</name>
</gene>
<keyword evidence="4" id="KW-0325">Glycoprotein</keyword>
<name>A0A7J7H2H9_CAMSI</name>
<keyword evidence="7" id="KW-1185">Reference proteome</keyword>
<dbReference type="Proteomes" id="UP000593564">
    <property type="component" value="Unassembled WGS sequence"/>
</dbReference>
<feature type="chain" id="PRO_5029449294" description="GDSL esterase/lipase" evidence="5">
    <location>
        <begin position="26"/>
        <end position="733"/>
    </location>
</feature>
<evidence type="ECO:0000313" key="7">
    <source>
        <dbReference type="Proteomes" id="UP000593564"/>
    </source>
</evidence>
<evidence type="ECO:0000256" key="2">
    <source>
        <dbReference type="ARBA" id="ARBA00022729"/>
    </source>
</evidence>
<dbReference type="SUPFAM" id="SSF52266">
    <property type="entry name" value="SGNH hydrolase"/>
    <property type="match status" value="1"/>
</dbReference>
<comment type="similarity">
    <text evidence="1">Belongs to the 'GDSL' lipolytic enzyme family.</text>
</comment>
<keyword evidence="2 5" id="KW-0732">Signal</keyword>